<dbReference type="InterPro" id="IPR051010">
    <property type="entry name" value="BCAA_transport"/>
</dbReference>
<dbReference type="AlphaFoldDB" id="A0A381R829"/>
<feature type="domain" description="Leucine-binding protein" evidence="3">
    <location>
        <begin position="467"/>
        <end position="794"/>
    </location>
</feature>
<feature type="region of interest" description="Disordered" evidence="2">
    <location>
        <begin position="429"/>
        <end position="455"/>
    </location>
</feature>
<dbReference type="PANTHER" id="PTHR30483:SF6">
    <property type="entry name" value="PERIPLASMIC BINDING PROTEIN OF ABC TRANSPORTER FOR NATURAL AMINO ACIDS"/>
    <property type="match status" value="1"/>
</dbReference>
<proteinExistence type="predicted"/>
<name>A0A381R829_9ZZZZ</name>
<sequence>MLLRIVIIFPILLSALLNFWSYQTITGTAFAQSLLSDRQWLEQNSEVFSKTKFTGQKIPLRPSDLSSTPTDLPEPVRAHLDTRNPSFSIAQEVPQKPVLPSVQSENRNTFSSSSFLSRFFPWFSSKEQSVALNSYAASEKQTGETQKEWANLEYSGVKMLVTDIENLLISDPEAAREMYEEVEDQLMIEERTRLKVQLLYYLNEWASAEQLANAFLRERPQSQMASLVFYFLNKSLLSQNKPLNQNLIMREHASKSLQPKFRSDFLHMLSDEALLKGDLFTAIQYRLEELNNLETAKSVNLEKLENLLKKIQSPEELSILLGNYPNLTWLQDKIFEMKLELLAKLKRHREALKLLDQRLVVARKIGDQEEVEHLEQIQVRFITALNVSPRRIGVILPLSSSSSKVARLAQETLNGLWLALRSNEFPDLSDNMSDNATPQKIEIDGNSEDPDDSASGLASIKFEGSWELVVRNSHLNPEITKSAVRELVESERVIALIGPLARKTSEAAAEEAERLRVPLISLSLTDSIPELGEFIFRNNQSWKQEVYELLEYATSELQACRFLILYAKTREGRQKMKLFWDAALLKGCEVVAVEGFKDEGQKSLVNEFDTFTGKIQRMSAEDKEILNELKEKEEPIHNFDAVFVAIGSGGVSNLRLIIPYSAVYKMKKTTFLGDSGWNDSALPFAPGLKGVRYPVFVDSFFPKSKTPAMQNLLRLHERILYRHQNYIGPTAYTAYAYDTLMMLMQLLEDERNHSHRNLRDSLKNMQIYPGVTGNIRFNEKGEIQHEMQLLTLRSGKIQPLN</sequence>
<dbReference type="Pfam" id="PF13458">
    <property type="entry name" value="Peripla_BP_6"/>
    <property type="match status" value="1"/>
</dbReference>
<evidence type="ECO:0000256" key="1">
    <source>
        <dbReference type="ARBA" id="ARBA00022729"/>
    </source>
</evidence>
<dbReference type="InterPro" id="IPR028081">
    <property type="entry name" value="Leu-bd"/>
</dbReference>
<reference evidence="4" key="1">
    <citation type="submission" date="2018-05" db="EMBL/GenBank/DDBJ databases">
        <authorList>
            <person name="Lanie J.A."/>
            <person name="Ng W.-L."/>
            <person name="Kazmierczak K.M."/>
            <person name="Andrzejewski T.M."/>
            <person name="Davidsen T.M."/>
            <person name="Wayne K.J."/>
            <person name="Tettelin H."/>
            <person name="Glass J.I."/>
            <person name="Rusch D."/>
            <person name="Podicherti R."/>
            <person name="Tsui H.-C.T."/>
            <person name="Winkler M.E."/>
        </authorList>
    </citation>
    <scope>NUCLEOTIDE SEQUENCE</scope>
</reference>
<accession>A0A381R829</accession>
<organism evidence="4">
    <name type="scientific">marine metagenome</name>
    <dbReference type="NCBI Taxonomy" id="408172"/>
    <lineage>
        <taxon>unclassified sequences</taxon>
        <taxon>metagenomes</taxon>
        <taxon>ecological metagenomes</taxon>
    </lineage>
</organism>
<evidence type="ECO:0000256" key="2">
    <source>
        <dbReference type="SAM" id="MobiDB-lite"/>
    </source>
</evidence>
<gene>
    <name evidence="4" type="ORF">METZ01_LOCUS40604</name>
</gene>
<dbReference type="CDD" id="cd06339">
    <property type="entry name" value="PBP1_YraM_LppC_lipoprotein-like"/>
    <property type="match status" value="1"/>
</dbReference>
<protein>
    <recommendedName>
        <fullName evidence="3">Leucine-binding protein domain-containing protein</fullName>
    </recommendedName>
</protein>
<dbReference type="EMBL" id="UINC01001738">
    <property type="protein sequence ID" value="SUZ87750.1"/>
    <property type="molecule type" value="Genomic_DNA"/>
</dbReference>
<evidence type="ECO:0000313" key="4">
    <source>
        <dbReference type="EMBL" id="SUZ87750.1"/>
    </source>
</evidence>
<keyword evidence="1" id="KW-0732">Signal</keyword>
<evidence type="ECO:0000259" key="3">
    <source>
        <dbReference type="Pfam" id="PF13458"/>
    </source>
</evidence>
<dbReference type="PANTHER" id="PTHR30483">
    <property type="entry name" value="LEUCINE-SPECIFIC-BINDING PROTEIN"/>
    <property type="match status" value="1"/>
</dbReference>
<dbReference type="SUPFAM" id="SSF53822">
    <property type="entry name" value="Periplasmic binding protein-like I"/>
    <property type="match status" value="1"/>
</dbReference>
<dbReference type="Gene3D" id="3.40.50.2300">
    <property type="match status" value="2"/>
</dbReference>
<dbReference type="InterPro" id="IPR028082">
    <property type="entry name" value="Peripla_BP_I"/>
</dbReference>